<dbReference type="GO" id="GO:0003678">
    <property type="term" value="F:DNA helicase activity"/>
    <property type="evidence" value="ECO:0007669"/>
    <property type="project" value="TreeGrafter"/>
</dbReference>
<dbReference type="InterPro" id="IPR047112">
    <property type="entry name" value="RecG/Mfd"/>
</dbReference>
<dbReference type="InterPro" id="IPR012340">
    <property type="entry name" value="NA-bd_OB-fold"/>
</dbReference>
<proteinExistence type="predicted"/>
<dbReference type="GO" id="GO:0005524">
    <property type="term" value="F:ATP binding"/>
    <property type="evidence" value="ECO:0007669"/>
    <property type="project" value="InterPro"/>
</dbReference>
<dbReference type="InterPro" id="IPR033454">
    <property type="entry name" value="RecG_wedge"/>
</dbReference>
<organism evidence="7 8">
    <name type="scientific">Candidatus Woesebacteria bacterium GW2011_GWA1_39_8</name>
    <dbReference type="NCBI Taxonomy" id="1618552"/>
    <lineage>
        <taxon>Bacteria</taxon>
        <taxon>Candidatus Woeseibacteriota</taxon>
    </lineage>
</organism>
<dbReference type="AlphaFoldDB" id="A0A0G0PJ77"/>
<evidence type="ECO:0000256" key="3">
    <source>
        <dbReference type="ARBA" id="ARBA00022806"/>
    </source>
</evidence>
<dbReference type="Pfam" id="PF17191">
    <property type="entry name" value="RecG_wedge"/>
    <property type="match status" value="1"/>
</dbReference>
<keyword evidence="3 7" id="KW-0347">Helicase</keyword>
<protein>
    <submittedName>
        <fullName evidence="7">ATP-dependent DNA helicase RecG</fullName>
    </submittedName>
</protein>
<evidence type="ECO:0000313" key="8">
    <source>
        <dbReference type="Proteomes" id="UP000034793"/>
    </source>
</evidence>
<dbReference type="SUPFAM" id="SSF50249">
    <property type="entry name" value="Nucleic acid-binding proteins"/>
    <property type="match status" value="1"/>
</dbReference>
<keyword evidence="3 7" id="KW-0067">ATP-binding</keyword>
<gene>
    <name evidence="7" type="ORF">UT61_C0054G0001</name>
</gene>
<keyword evidence="1" id="KW-0227">DNA damage</keyword>
<comment type="caution">
    <text evidence="7">The sequence shown here is derived from an EMBL/GenBank/DDBJ whole genome shotgun (WGS) entry which is preliminary data.</text>
</comment>
<dbReference type="GO" id="GO:0016787">
    <property type="term" value="F:hydrolase activity"/>
    <property type="evidence" value="ECO:0007669"/>
    <property type="project" value="UniProtKB-KW"/>
</dbReference>
<dbReference type="PANTHER" id="PTHR47964:SF1">
    <property type="entry name" value="ATP-DEPENDENT DNA HELICASE HOMOLOG RECG, CHLOROPLASTIC"/>
    <property type="match status" value="1"/>
</dbReference>
<accession>A0A0G0PJ77</accession>
<reference evidence="7 8" key="1">
    <citation type="journal article" date="2015" name="Nature">
        <title>rRNA introns, odd ribosomes, and small enigmatic genomes across a large radiation of phyla.</title>
        <authorList>
            <person name="Brown C.T."/>
            <person name="Hug L.A."/>
            <person name="Thomas B.C."/>
            <person name="Sharon I."/>
            <person name="Castelle C.J."/>
            <person name="Singh A."/>
            <person name="Wilkins M.J."/>
            <person name="Williams K.H."/>
            <person name="Banfield J.F."/>
        </authorList>
    </citation>
    <scope>NUCLEOTIDE SEQUENCE [LARGE SCALE GENOMIC DNA]</scope>
</reference>
<dbReference type="GO" id="GO:0003677">
    <property type="term" value="F:DNA binding"/>
    <property type="evidence" value="ECO:0007669"/>
    <property type="project" value="UniProtKB-KW"/>
</dbReference>
<keyword evidence="2" id="KW-0378">Hydrolase</keyword>
<keyword evidence="4" id="KW-0238">DNA-binding</keyword>
<evidence type="ECO:0000256" key="2">
    <source>
        <dbReference type="ARBA" id="ARBA00022801"/>
    </source>
</evidence>
<dbReference type="PANTHER" id="PTHR47964">
    <property type="entry name" value="ATP-DEPENDENT DNA HELICASE HOMOLOG RECG, CHLOROPLASTIC"/>
    <property type="match status" value="1"/>
</dbReference>
<dbReference type="PROSITE" id="PS51192">
    <property type="entry name" value="HELICASE_ATP_BIND_1"/>
    <property type="match status" value="1"/>
</dbReference>
<dbReference type="SUPFAM" id="SSF52540">
    <property type="entry name" value="P-loop containing nucleoside triphosphate hydrolases"/>
    <property type="match status" value="1"/>
</dbReference>
<dbReference type="SMART" id="SM00487">
    <property type="entry name" value="DEXDc"/>
    <property type="match status" value="1"/>
</dbReference>
<keyword evidence="5" id="KW-0234">DNA repair</keyword>
<evidence type="ECO:0000256" key="5">
    <source>
        <dbReference type="ARBA" id="ARBA00023204"/>
    </source>
</evidence>
<name>A0A0G0PJ77_9BACT</name>
<dbReference type="InterPro" id="IPR011545">
    <property type="entry name" value="DEAD/DEAH_box_helicase_dom"/>
</dbReference>
<keyword evidence="3 7" id="KW-0547">Nucleotide-binding</keyword>
<dbReference type="PATRIC" id="fig|1618552.3.peg.1075"/>
<dbReference type="InterPro" id="IPR027417">
    <property type="entry name" value="P-loop_NTPase"/>
</dbReference>
<dbReference type="EMBL" id="LBXL01000054">
    <property type="protein sequence ID" value="KKR28229.1"/>
    <property type="molecule type" value="Genomic_DNA"/>
</dbReference>
<feature type="domain" description="Helicase ATP-binding" evidence="6">
    <location>
        <begin position="294"/>
        <end position="465"/>
    </location>
</feature>
<dbReference type="GO" id="GO:0006281">
    <property type="term" value="P:DNA repair"/>
    <property type="evidence" value="ECO:0007669"/>
    <property type="project" value="UniProtKB-KW"/>
</dbReference>
<dbReference type="InterPro" id="IPR014001">
    <property type="entry name" value="Helicase_ATP-bd"/>
</dbReference>
<dbReference type="CDD" id="cd04488">
    <property type="entry name" value="RecG_wedge_OBF"/>
    <property type="match status" value="1"/>
</dbReference>
<evidence type="ECO:0000256" key="1">
    <source>
        <dbReference type="ARBA" id="ARBA00022763"/>
    </source>
</evidence>
<evidence type="ECO:0000256" key="4">
    <source>
        <dbReference type="ARBA" id="ARBA00023125"/>
    </source>
</evidence>
<dbReference type="Proteomes" id="UP000034793">
    <property type="component" value="Unassembled WGS sequence"/>
</dbReference>
<dbReference type="Pfam" id="PF00270">
    <property type="entry name" value="DEAD"/>
    <property type="match status" value="1"/>
</dbReference>
<dbReference type="Gene3D" id="2.40.50.140">
    <property type="entry name" value="Nucleic acid-binding proteins"/>
    <property type="match status" value="1"/>
</dbReference>
<feature type="non-terminal residue" evidence="7">
    <location>
        <position position="465"/>
    </location>
</feature>
<evidence type="ECO:0000313" key="7">
    <source>
        <dbReference type="EMBL" id="KKR28229.1"/>
    </source>
</evidence>
<sequence length="465" mass="52525">MIIKIDTPLELIFRLSPFQKKALFKMRLKNVSDILRHFPSRYGEAGAVKAIEFLAPGESAVVFGKISKLKTAKTFRSRVPISTAELEDSTGKIKIVWFNQPYIAKMFFEGSLVRVEGRVSQKRTKIPSDSEGELYFSNPKIEKVSQMPEGTSDSLFPGEDDHNLSPVYPESRGISSNWIYHGLQKIFRSGVLENVVDPVPEDILKKYSLPSLKTSFIWIHAPRKKEDAEVARKRFAFEEIFLVQLDRQKEKYLAQKEKTFVVSKEKKEIADFINTFPFPLTNAQERVIGAILDDFKMGHPMSRLLEGDVGSGKTAVAATAAYAAVSTPPPDRKFGNLQVAYMAPTEILAEQHFESFIEYFAKYKIPVGLITGSGAKKFPSKSARDKWTKISKPQLLKWVANGEIPILIGTHALIQKTVKFKNLAFIVIDEQHRFGVKQRKQLRRKPDIAPHLLSMTATPIPRTLA</sequence>
<dbReference type="Gene3D" id="3.40.50.300">
    <property type="entry name" value="P-loop containing nucleotide triphosphate hydrolases"/>
    <property type="match status" value="1"/>
</dbReference>
<evidence type="ECO:0000259" key="6">
    <source>
        <dbReference type="PROSITE" id="PS51192"/>
    </source>
</evidence>